<feature type="region of interest" description="Disordered" evidence="1">
    <location>
        <begin position="369"/>
        <end position="399"/>
    </location>
</feature>
<evidence type="ECO:0000256" key="1">
    <source>
        <dbReference type="SAM" id="MobiDB-lite"/>
    </source>
</evidence>
<reference evidence="2" key="1">
    <citation type="submission" date="2021-02" db="EMBL/GenBank/DDBJ databases">
        <authorList>
            <person name="Dougan E. K."/>
            <person name="Rhodes N."/>
            <person name="Thang M."/>
            <person name="Chan C."/>
        </authorList>
    </citation>
    <scope>NUCLEOTIDE SEQUENCE</scope>
</reference>
<name>A0A813CKM9_9DINO</name>
<evidence type="ECO:0000313" key="2">
    <source>
        <dbReference type="EMBL" id="CAE7944128.1"/>
    </source>
</evidence>
<dbReference type="EMBL" id="CAJNJA010101185">
    <property type="protein sequence ID" value="CAE7944128.1"/>
    <property type="molecule type" value="Genomic_DNA"/>
</dbReference>
<sequence length="399" mass="44114">MQQISSQPWRQPLTQPQSVQITPRVEGVFDLCPYCRSVCTGEFSSCRNCGRQRHPSKTFLDGEFLELRDSLSSALRAAPAAQSSQGKQALALQTVVEESRISVEGVSSFSSYPKSICDPASPEPSESFDKCQHCHDTYRADALFCQQCGQPREYDSEGNELIFIQADYLSVTDPDKKAKLEEVKAKLSVLLGQESMETEGKPAEAQHGVSSEHHTSDMCVSPHQNVSPNSTFAVTSAPDRHGTHSLDDTCSMPWEEMSPILHRAGKLATGALDVGDSEEERQLQILVFSGYPAAPSPPQPRYMSDHGTMSETISLAPEPAIQQSNESGDWLEWLVKNAWETDSKELHFIRHDWNIDDTPFAPQLRSWPEKHNESITGSAIPALPSSDEPHDSPDLCVVM</sequence>
<feature type="region of interest" description="Disordered" evidence="1">
    <location>
        <begin position="195"/>
        <end position="221"/>
    </location>
</feature>
<keyword evidence="3" id="KW-1185">Reference proteome</keyword>
<comment type="caution">
    <text evidence="2">The sequence shown here is derived from an EMBL/GenBank/DDBJ whole genome shotgun (WGS) entry which is preliminary data.</text>
</comment>
<dbReference type="Proteomes" id="UP000601435">
    <property type="component" value="Unassembled WGS sequence"/>
</dbReference>
<dbReference type="OrthoDB" id="427979at2759"/>
<gene>
    <name evidence="2" type="ORF">SNEC2469_LOCUS35262</name>
</gene>
<proteinExistence type="predicted"/>
<organism evidence="2 3">
    <name type="scientific">Symbiodinium necroappetens</name>
    <dbReference type="NCBI Taxonomy" id="1628268"/>
    <lineage>
        <taxon>Eukaryota</taxon>
        <taxon>Sar</taxon>
        <taxon>Alveolata</taxon>
        <taxon>Dinophyceae</taxon>
        <taxon>Suessiales</taxon>
        <taxon>Symbiodiniaceae</taxon>
        <taxon>Symbiodinium</taxon>
    </lineage>
</organism>
<accession>A0A813CKM9</accession>
<dbReference type="AlphaFoldDB" id="A0A813CKM9"/>
<evidence type="ECO:0000313" key="3">
    <source>
        <dbReference type="Proteomes" id="UP000601435"/>
    </source>
</evidence>
<feature type="compositionally biased region" description="Basic and acidic residues" evidence="1">
    <location>
        <begin position="198"/>
        <end position="216"/>
    </location>
</feature>
<protein>
    <submittedName>
        <fullName evidence="2">Uncharacterized protein</fullName>
    </submittedName>
</protein>